<evidence type="ECO:0000256" key="2">
    <source>
        <dbReference type="ARBA" id="ARBA00022679"/>
    </source>
</evidence>
<evidence type="ECO:0000313" key="4">
    <source>
        <dbReference type="EMBL" id="RLV50833.1"/>
    </source>
</evidence>
<dbReference type="CDD" id="cd02440">
    <property type="entry name" value="AdoMet_MTases"/>
    <property type="match status" value="1"/>
</dbReference>
<gene>
    <name evidence="4" type="ORF">D9V37_02450</name>
</gene>
<dbReference type="RefSeq" id="WP_121804514.1">
    <property type="nucleotide sequence ID" value="NZ_RDBE01000001.1"/>
</dbReference>
<keyword evidence="2 4" id="KW-0808">Transferase</keyword>
<keyword evidence="5" id="KW-1185">Reference proteome</keyword>
<dbReference type="Gene3D" id="3.40.50.150">
    <property type="entry name" value="Vaccinia Virus protein VP39"/>
    <property type="match status" value="1"/>
</dbReference>
<dbReference type="AlphaFoldDB" id="A0A3L8P7T0"/>
<reference evidence="4 5" key="1">
    <citation type="submission" date="2018-10" db="EMBL/GenBank/DDBJ databases">
        <title>Marmoricola sp. 4Q3S-7 whole genome shotgun sequence.</title>
        <authorList>
            <person name="Li F."/>
        </authorList>
    </citation>
    <scope>NUCLEOTIDE SEQUENCE [LARGE SCALE GENOMIC DNA]</scope>
    <source>
        <strain evidence="4 5">4Q3S-7</strain>
    </source>
</reference>
<evidence type="ECO:0000256" key="3">
    <source>
        <dbReference type="ARBA" id="ARBA00022691"/>
    </source>
</evidence>
<dbReference type="Pfam" id="PF01596">
    <property type="entry name" value="Methyltransf_3"/>
    <property type="match status" value="1"/>
</dbReference>
<keyword evidence="1 4" id="KW-0489">Methyltransferase</keyword>
<proteinExistence type="predicted"/>
<comment type="caution">
    <text evidence="4">The sequence shown here is derived from an EMBL/GenBank/DDBJ whole genome shotgun (WGS) entry which is preliminary data.</text>
</comment>
<dbReference type="PANTHER" id="PTHR10509:SF85">
    <property type="entry name" value="O-METHYLTRANSFERASE RV1220C-RELATED"/>
    <property type="match status" value="1"/>
</dbReference>
<keyword evidence="3" id="KW-0949">S-adenosyl-L-methionine</keyword>
<dbReference type="OrthoDB" id="4774874at2"/>
<dbReference type="InterPro" id="IPR050362">
    <property type="entry name" value="Cation-dep_OMT"/>
</dbReference>
<dbReference type="GO" id="GO:0008757">
    <property type="term" value="F:S-adenosylmethionine-dependent methyltransferase activity"/>
    <property type="evidence" value="ECO:0007669"/>
    <property type="project" value="TreeGrafter"/>
</dbReference>
<dbReference type="GO" id="GO:0032259">
    <property type="term" value="P:methylation"/>
    <property type="evidence" value="ECO:0007669"/>
    <property type="project" value="UniProtKB-KW"/>
</dbReference>
<evidence type="ECO:0000313" key="5">
    <source>
        <dbReference type="Proteomes" id="UP000281708"/>
    </source>
</evidence>
<dbReference type="GO" id="GO:0008171">
    <property type="term" value="F:O-methyltransferase activity"/>
    <property type="evidence" value="ECO:0007669"/>
    <property type="project" value="InterPro"/>
</dbReference>
<evidence type="ECO:0000256" key="1">
    <source>
        <dbReference type="ARBA" id="ARBA00022603"/>
    </source>
</evidence>
<dbReference type="InterPro" id="IPR029063">
    <property type="entry name" value="SAM-dependent_MTases_sf"/>
</dbReference>
<sequence length="207" mass="22004">MKPASWTYADQFVAEDEILETARGRAREVGVTPIGAGGGATLRFLAAVLDAKAVVEIGTGTGVSGVWLLRGMAADGVLTSVDVEAEHQRLARETFSEAGFVAQRARLIPGSALDVLPRLTDGHYDIVFCDGDKQEYPAYLAEALRLLRPGGVVAFDNALWHDKVADPSQRDAETVAVRELGRTLAGDEALVPLLLPVGDGLLLAQKI</sequence>
<dbReference type="SUPFAM" id="SSF53335">
    <property type="entry name" value="S-adenosyl-L-methionine-dependent methyltransferases"/>
    <property type="match status" value="1"/>
</dbReference>
<accession>A0A3L8P7T0</accession>
<dbReference type="PROSITE" id="PS51682">
    <property type="entry name" value="SAM_OMT_I"/>
    <property type="match status" value="1"/>
</dbReference>
<dbReference type="Proteomes" id="UP000281708">
    <property type="component" value="Unassembled WGS sequence"/>
</dbReference>
<dbReference type="EMBL" id="RDBE01000001">
    <property type="protein sequence ID" value="RLV50833.1"/>
    <property type="molecule type" value="Genomic_DNA"/>
</dbReference>
<name>A0A3L8P7T0_9ACTN</name>
<dbReference type="InterPro" id="IPR002935">
    <property type="entry name" value="SAM_O-MeTrfase"/>
</dbReference>
<protein>
    <submittedName>
        <fullName evidence="4">O-methyltransferase</fullName>
    </submittedName>
</protein>
<dbReference type="PANTHER" id="PTHR10509">
    <property type="entry name" value="O-METHYLTRANSFERASE-RELATED"/>
    <property type="match status" value="1"/>
</dbReference>
<organism evidence="4 5">
    <name type="scientific">Nocardioides mangrovicus</name>
    <dbReference type="NCBI Taxonomy" id="2478913"/>
    <lineage>
        <taxon>Bacteria</taxon>
        <taxon>Bacillati</taxon>
        <taxon>Actinomycetota</taxon>
        <taxon>Actinomycetes</taxon>
        <taxon>Propionibacteriales</taxon>
        <taxon>Nocardioidaceae</taxon>
        <taxon>Nocardioides</taxon>
    </lineage>
</organism>